<accession>A0A0A9B2H7</accession>
<reference evidence="1" key="2">
    <citation type="journal article" date="2015" name="Data Brief">
        <title>Shoot transcriptome of the giant reed, Arundo donax.</title>
        <authorList>
            <person name="Barrero R.A."/>
            <person name="Guerrero F.D."/>
            <person name="Moolhuijzen P."/>
            <person name="Goolsby J.A."/>
            <person name="Tidwell J."/>
            <person name="Bellgard S.E."/>
            <person name="Bellgard M.I."/>
        </authorList>
    </citation>
    <scope>NUCLEOTIDE SEQUENCE</scope>
    <source>
        <tissue evidence="1">Shoot tissue taken approximately 20 cm above the soil surface</tissue>
    </source>
</reference>
<dbReference type="AlphaFoldDB" id="A0A0A9B2H7"/>
<evidence type="ECO:0000313" key="1">
    <source>
        <dbReference type="EMBL" id="JAD56353.1"/>
    </source>
</evidence>
<sequence>MEQGGPGGPTCGNGFDTKELRKMVGELGLPLMLPLFPLAPHCRPSTTVLHCRRRPYSAKHP</sequence>
<dbReference type="EMBL" id="GBRH01241542">
    <property type="protein sequence ID" value="JAD56353.1"/>
    <property type="molecule type" value="Transcribed_RNA"/>
</dbReference>
<name>A0A0A9B2H7_ARUDO</name>
<proteinExistence type="predicted"/>
<reference evidence="1" key="1">
    <citation type="submission" date="2014-09" db="EMBL/GenBank/DDBJ databases">
        <authorList>
            <person name="Magalhaes I.L.F."/>
            <person name="Oliveira U."/>
            <person name="Santos F.R."/>
            <person name="Vidigal T.H.D.A."/>
            <person name="Brescovit A.D."/>
            <person name="Santos A.J."/>
        </authorList>
    </citation>
    <scope>NUCLEOTIDE SEQUENCE</scope>
    <source>
        <tissue evidence="1">Shoot tissue taken approximately 20 cm above the soil surface</tissue>
    </source>
</reference>
<protein>
    <submittedName>
        <fullName evidence="1">Uncharacterized protein</fullName>
    </submittedName>
</protein>
<organism evidence="1">
    <name type="scientific">Arundo donax</name>
    <name type="common">Giant reed</name>
    <name type="synonym">Donax arundinaceus</name>
    <dbReference type="NCBI Taxonomy" id="35708"/>
    <lineage>
        <taxon>Eukaryota</taxon>
        <taxon>Viridiplantae</taxon>
        <taxon>Streptophyta</taxon>
        <taxon>Embryophyta</taxon>
        <taxon>Tracheophyta</taxon>
        <taxon>Spermatophyta</taxon>
        <taxon>Magnoliopsida</taxon>
        <taxon>Liliopsida</taxon>
        <taxon>Poales</taxon>
        <taxon>Poaceae</taxon>
        <taxon>PACMAD clade</taxon>
        <taxon>Arundinoideae</taxon>
        <taxon>Arundineae</taxon>
        <taxon>Arundo</taxon>
    </lineage>
</organism>